<dbReference type="Gene3D" id="3.10.450.50">
    <property type="match status" value="1"/>
</dbReference>
<protein>
    <submittedName>
        <fullName evidence="2">Uncharacterized protein (TIGR02246 family)</fullName>
    </submittedName>
</protein>
<keyword evidence="3" id="KW-1185">Reference proteome</keyword>
<dbReference type="InterPro" id="IPR032710">
    <property type="entry name" value="NTF2-like_dom_sf"/>
</dbReference>
<reference evidence="2 3" key="1">
    <citation type="submission" date="2018-08" db="EMBL/GenBank/DDBJ databases">
        <title>Genomic Encyclopedia of Archaeal and Bacterial Type Strains, Phase II (KMG-II): from individual species to whole genera.</title>
        <authorList>
            <person name="Goeker M."/>
        </authorList>
    </citation>
    <scope>NUCLEOTIDE SEQUENCE [LARGE SCALE GENOMIC DNA]</scope>
    <source>
        <strain evidence="2 3">DSM 45791</strain>
    </source>
</reference>
<feature type="domain" description="SnoaL-like" evidence="1">
    <location>
        <begin position="8"/>
        <end position="116"/>
    </location>
</feature>
<dbReference type="Proteomes" id="UP000256269">
    <property type="component" value="Unassembled WGS sequence"/>
</dbReference>
<comment type="caution">
    <text evidence="2">The sequence shown here is derived from an EMBL/GenBank/DDBJ whole genome shotgun (WGS) entry which is preliminary data.</text>
</comment>
<proteinExistence type="predicted"/>
<evidence type="ECO:0000259" key="1">
    <source>
        <dbReference type="Pfam" id="PF12680"/>
    </source>
</evidence>
<name>A0A3E0HF12_9PSEU</name>
<evidence type="ECO:0000313" key="3">
    <source>
        <dbReference type="Proteomes" id="UP000256269"/>
    </source>
</evidence>
<gene>
    <name evidence="2" type="ORF">BCF44_109333</name>
</gene>
<accession>A0A3E0HF12</accession>
<organism evidence="2 3">
    <name type="scientific">Kutzneria buriramensis</name>
    <dbReference type="NCBI Taxonomy" id="1045776"/>
    <lineage>
        <taxon>Bacteria</taxon>
        <taxon>Bacillati</taxon>
        <taxon>Actinomycetota</taxon>
        <taxon>Actinomycetes</taxon>
        <taxon>Pseudonocardiales</taxon>
        <taxon>Pseudonocardiaceae</taxon>
        <taxon>Kutzneria</taxon>
    </lineage>
</organism>
<dbReference type="AlphaFoldDB" id="A0A3E0HF12"/>
<dbReference type="EMBL" id="QUNO01000009">
    <property type="protein sequence ID" value="REH43790.1"/>
    <property type="molecule type" value="Genomic_DNA"/>
</dbReference>
<dbReference type="InterPro" id="IPR037401">
    <property type="entry name" value="SnoaL-like"/>
</dbReference>
<dbReference type="Pfam" id="PF12680">
    <property type="entry name" value="SnoaL_2"/>
    <property type="match status" value="1"/>
</dbReference>
<dbReference type="SUPFAM" id="SSF54427">
    <property type="entry name" value="NTF2-like"/>
    <property type="match status" value="1"/>
</dbReference>
<dbReference type="RefSeq" id="WP_211353246.1">
    <property type="nucleotide sequence ID" value="NZ_CP144375.1"/>
</dbReference>
<evidence type="ECO:0000313" key="2">
    <source>
        <dbReference type="EMBL" id="REH43790.1"/>
    </source>
</evidence>
<sequence length="128" mass="14029">MREIFGRYLRAGAMSHDADALAELFTEDGVYEAPLVPPGHAFPNRLEGREAIRAAMAAYYARATGPDGAVDAEKTRLVLHDTADPDVFMAEIDTVFDTGVTVSLVQIFRLRDGRIALLRDYFAPDVVG</sequence>